<dbReference type="EMBL" id="QGMZ01000026">
    <property type="protein sequence ID" value="PWR72488.1"/>
    <property type="molecule type" value="Genomic_DNA"/>
</dbReference>
<comment type="caution">
    <text evidence="2">The sequence shown here is derived from an EMBL/GenBank/DDBJ whole genome shotgun (WGS) entry which is preliminary data.</text>
</comment>
<protein>
    <submittedName>
        <fullName evidence="2">GNAT family N-acetyltransferase</fullName>
    </submittedName>
</protein>
<evidence type="ECO:0000259" key="1">
    <source>
        <dbReference type="PROSITE" id="PS51186"/>
    </source>
</evidence>
<dbReference type="InterPro" id="IPR016181">
    <property type="entry name" value="Acyl_CoA_acyltransferase"/>
</dbReference>
<accession>A0A2V2N7L0</accession>
<gene>
    <name evidence="2" type="ORF">DLD82_12190</name>
</gene>
<dbReference type="PROSITE" id="PS51186">
    <property type="entry name" value="GNAT"/>
    <property type="match status" value="1"/>
</dbReference>
<organism evidence="2 3">
    <name type="scientific">Methanospirillum stamsii</name>
    <dbReference type="NCBI Taxonomy" id="1277351"/>
    <lineage>
        <taxon>Archaea</taxon>
        <taxon>Methanobacteriati</taxon>
        <taxon>Methanobacteriota</taxon>
        <taxon>Stenosarchaea group</taxon>
        <taxon>Methanomicrobia</taxon>
        <taxon>Methanomicrobiales</taxon>
        <taxon>Methanospirillaceae</taxon>
        <taxon>Methanospirillum</taxon>
    </lineage>
</organism>
<dbReference type="PANTHER" id="PTHR43328:SF1">
    <property type="entry name" value="N-ACETYLTRANSFERASE DOMAIN-CONTAINING PROTEIN"/>
    <property type="match status" value="1"/>
</dbReference>
<evidence type="ECO:0000313" key="3">
    <source>
        <dbReference type="Proteomes" id="UP000245934"/>
    </source>
</evidence>
<dbReference type="Pfam" id="PF13302">
    <property type="entry name" value="Acetyltransf_3"/>
    <property type="match status" value="1"/>
</dbReference>
<proteinExistence type="predicted"/>
<dbReference type="SUPFAM" id="SSF55729">
    <property type="entry name" value="Acyl-CoA N-acyltransferases (Nat)"/>
    <property type="match status" value="1"/>
</dbReference>
<reference evidence="2 3" key="1">
    <citation type="submission" date="2018-05" db="EMBL/GenBank/DDBJ databases">
        <title>Draft genome of Methanospirillum stamsii Pt1.</title>
        <authorList>
            <person name="Dueholm M.S."/>
            <person name="Nielsen P.H."/>
            <person name="Bakmann L.F."/>
            <person name="Otzen D.E."/>
        </authorList>
    </citation>
    <scope>NUCLEOTIDE SEQUENCE [LARGE SCALE GENOMIC DNA]</scope>
    <source>
        <strain evidence="2 3">Pt1</strain>
    </source>
</reference>
<sequence length="172" mass="19310">MNLITPSCVLRKWSDTDIPSLILHANHPEVAKWMRNGFPSPYTQKDAEHFIEMTTGDNCNIILAIDIRGEAVGGIGVHQLNDIYQKTAEIGYWLSPAFQGRGIVTDAVHAIIPVAFHELPIIRIQAGVFHTNLPSIRVLEKNGFVLEAIHKDAIFKNGQIFHECLYVTFHTQ</sequence>
<dbReference type="GO" id="GO:0016747">
    <property type="term" value="F:acyltransferase activity, transferring groups other than amino-acyl groups"/>
    <property type="evidence" value="ECO:0007669"/>
    <property type="project" value="InterPro"/>
</dbReference>
<name>A0A2V2N7L0_9EURY</name>
<dbReference type="GeneID" id="97608544"/>
<dbReference type="OrthoDB" id="120213at2157"/>
<evidence type="ECO:0000313" key="2">
    <source>
        <dbReference type="EMBL" id="PWR72488.1"/>
    </source>
</evidence>
<keyword evidence="3" id="KW-1185">Reference proteome</keyword>
<dbReference type="RefSeq" id="WP_109941399.1">
    <property type="nucleotide sequence ID" value="NZ_CP176366.1"/>
</dbReference>
<feature type="domain" description="N-acetyltransferase" evidence="1">
    <location>
        <begin position="16"/>
        <end position="167"/>
    </location>
</feature>
<dbReference type="Proteomes" id="UP000245934">
    <property type="component" value="Unassembled WGS sequence"/>
</dbReference>
<dbReference type="AlphaFoldDB" id="A0A2V2N7L0"/>
<dbReference type="PANTHER" id="PTHR43328">
    <property type="entry name" value="ACETYLTRANSFERASE-RELATED"/>
    <property type="match status" value="1"/>
</dbReference>
<keyword evidence="2" id="KW-0808">Transferase</keyword>
<dbReference type="Gene3D" id="3.40.630.30">
    <property type="match status" value="1"/>
</dbReference>
<dbReference type="InterPro" id="IPR000182">
    <property type="entry name" value="GNAT_dom"/>
</dbReference>